<dbReference type="CDD" id="cd05240">
    <property type="entry name" value="UDP_G4E_3_SDR_e"/>
    <property type="match status" value="1"/>
</dbReference>
<gene>
    <name evidence="2" type="ORF">C1704_14685</name>
</gene>
<protein>
    <submittedName>
        <fullName evidence="2">Epimerase</fullName>
    </submittedName>
</protein>
<dbReference type="SUPFAM" id="SSF51735">
    <property type="entry name" value="NAD(P)-binding Rossmann-fold domains"/>
    <property type="match status" value="1"/>
</dbReference>
<dbReference type="Pfam" id="PF01370">
    <property type="entry name" value="Epimerase"/>
    <property type="match status" value="1"/>
</dbReference>
<accession>A0A2S5SRQ4</accession>
<reference evidence="2 3" key="1">
    <citation type="submission" date="2018-02" db="EMBL/GenBank/DDBJ databases">
        <title>Reclassifiation of [Polyangium] brachysporum DSM 7029 as Guopingzhaonella breviflexa gen. nov., sp. nov., a member of the family Comamonadaceae.</title>
        <authorList>
            <person name="Tang B."/>
        </authorList>
    </citation>
    <scope>NUCLEOTIDE SEQUENCE [LARGE SCALE GENOMIC DNA]</scope>
    <source>
        <strain evidence="2 3">BCRC 80649</strain>
    </source>
</reference>
<name>A0A2S5SRQ4_9BURK</name>
<dbReference type="RefSeq" id="WP_104303683.1">
    <property type="nucleotide sequence ID" value="NZ_PSNX01000015.1"/>
</dbReference>
<dbReference type="PANTHER" id="PTHR43245:SF52">
    <property type="entry name" value="NAD-DEPENDENT EPIMERASE_DEHYDRATASE"/>
    <property type="match status" value="1"/>
</dbReference>
<dbReference type="PANTHER" id="PTHR43245">
    <property type="entry name" value="BIFUNCTIONAL POLYMYXIN RESISTANCE PROTEIN ARNA"/>
    <property type="match status" value="1"/>
</dbReference>
<dbReference type="OrthoDB" id="9801056at2"/>
<evidence type="ECO:0000313" key="2">
    <source>
        <dbReference type="EMBL" id="PPE65386.1"/>
    </source>
</evidence>
<evidence type="ECO:0000313" key="3">
    <source>
        <dbReference type="Proteomes" id="UP000238605"/>
    </source>
</evidence>
<dbReference type="Gene3D" id="3.40.50.720">
    <property type="entry name" value="NAD(P)-binding Rossmann-like Domain"/>
    <property type="match status" value="1"/>
</dbReference>
<dbReference type="AlphaFoldDB" id="A0A2S5SRQ4"/>
<dbReference type="InterPro" id="IPR001509">
    <property type="entry name" value="Epimerase_deHydtase"/>
</dbReference>
<dbReference type="Proteomes" id="UP000238605">
    <property type="component" value="Unassembled WGS sequence"/>
</dbReference>
<keyword evidence="3" id="KW-1185">Reference proteome</keyword>
<dbReference type="InterPro" id="IPR050177">
    <property type="entry name" value="Lipid_A_modif_metabolic_enz"/>
</dbReference>
<proteinExistence type="predicted"/>
<comment type="caution">
    <text evidence="2">The sequence shown here is derived from an EMBL/GenBank/DDBJ whole genome shotgun (WGS) entry which is preliminary data.</text>
</comment>
<evidence type="ECO:0000259" key="1">
    <source>
        <dbReference type="Pfam" id="PF01370"/>
    </source>
</evidence>
<sequence length="323" mass="35773">MTVRVLVTGADGFLGRSLVPALAMHPHVETVVALDVREVPPQRRVRGVTHRVQDVRDRQLVQTLRDYAIDTVVHLASIVTPGKASDREFEYSVDVGGSLNVIHACLGARVQHLVVSSSGAAYGYHPDNPERITEDQPLRGNEAFAYAYHKRLVEEMLAEARVSHPRLAQTVLRIGTILGRTVDNQITALFEKRRLLAIRGSASPFVFVWDEDLVALFVQAVTRPQPGTYNVAGDGALGVRELAQRLGKPVLELPAGLLRAALHVGRWTGTTRYGPEQLDFLRYRPVLDNTRLKAAFGGVLRKTSAEAFEAWRQARALRTRART</sequence>
<dbReference type="InterPro" id="IPR036291">
    <property type="entry name" value="NAD(P)-bd_dom_sf"/>
</dbReference>
<organism evidence="2 3">
    <name type="scientific">Caldimonas caldifontis</name>
    <dbReference type="NCBI Taxonomy" id="1452508"/>
    <lineage>
        <taxon>Bacteria</taxon>
        <taxon>Pseudomonadati</taxon>
        <taxon>Pseudomonadota</taxon>
        <taxon>Betaproteobacteria</taxon>
        <taxon>Burkholderiales</taxon>
        <taxon>Sphaerotilaceae</taxon>
        <taxon>Caldimonas</taxon>
    </lineage>
</organism>
<dbReference type="EMBL" id="PSNX01000015">
    <property type="protein sequence ID" value="PPE65386.1"/>
    <property type="molecule type" value="Genomic_DNA"/>
</dbReference>
<feature type="domain" description="NAD-dependent epimerase/dehydratase" evidence="1">
    <location>
        <begin position="5"/>
        <end position="232"/>
    </location>
</feature>